<sequence>MKKKLEKRLTYLYSGELISVILFIFVSYLLNRAYPSLQLYSLYSFWVSFLFLEFLLLQGTIYWYLKLQRLRIENTSISPIRIVRQLQYFKKLNMVLIIVSIIVFAVDFVKWYPSFPLGGLSIAGFVYIFAVLEYINYFYVQLSYDNISDIKYLLKTKKLKRACISKDFKRNSYIKSI</sequence>
<dbReference type="RefSeq" id="WP_404315802.1">
    <property type="nucleotide sequence ID" value="NZ_JAUIYO010000003.1"/>
</dbReference>
<feature type="transmembrane region" description="Helical" evidence="1">
    <location>
        <begin position="118"/>
        <end position="140"/>
    </location>
</feature>
<keyword evidence="3" id="KW-1185">Reference proteome</keyword>
<feature type="transmembrane region" description="Helical" evidence="1">
    <location>
        <begin position="92"/>
        <end position="112"/>
    </location>
</feature>
<dbReference type="Proteomes" id="UP001619911">
    <property type="component" value="Unassembled WGS sequence"/>
</dbReference>
<reference evidence="2 3" key="1">
    <citation type="submission" date="2023-07" db="EMBL/GenBank/DDBJ databases">
        <title>Bacillus lucianemedeirus sp. nov, a new species isolated from an immunobiological production facility.</title>
        <authorList>
            <person name="Costa L.V."/>
            <person name="Miranda R.V.S.L."/>
            <person name="Brandao M.L.L."/>
            <person name="Reis C.M.F."/>
            <person name="Frazao A.M."/>
            <person name="Cruz F.V."/>
            <person name="Baio P.V.P."/>
            <person name="Veras J.F.C."/>
            <person name="Ramos J.N."/>
            <person name="Vieira V."/>
        </authorList>
    </citation>
    <scope>NUCLEOTIDE SEQUENCE [LARGE SCALE GENOMIC DNA]</scope>
    <source>
        <strain evidence="2 3">B190/17</strain>
    </source>
</reference>
<protein>
    <submittedName>
        <fullName evidence="2">General stress protein</fullName>
    </submittedName>
</protein>
<gene>
    <name evidence="2" type="ORF">QYG89_06455</name>
</gene>
<organism evidence="2 3">
    <name type="scientific">Bacillus lumedeiriae</name>
    <dbReference type="NCBI Taxonomy" id="3058829"/>
    <lineage>
        <taxon>Bacteria</taxon>
        <taxon>Bacillati</taxon>
        <taxon>Bacillota</taxon>
        <taxon>Bacilli</taxon>
        <taxon>Bacillales</taxon>
        <taxon>Bacillaceae</taxon>
        <taxon>Bacillus</taxon>
    </lineage>
</organism>
<evidence type="ECO:0000313" key="3">
    <source>
        <dbReference type="Proteomes" id="UP001619911"/>
    </source>
</evidence>
<evidence type="ECO:0000256" key="1">
    <source>
        <dbReference type="SAM" id="Phobius"/>
    </source>
</evidence>
<feature type="transmembrane region" description="Helical" evidence="1">
    <location>
        <begin position="12"/>
        <end position="30"/>
    </location>
</feature>
<accession>A0ABW8I748</accession>
<keyword evidence="1" id="KW-0812">Transmembrane</keyword>
<feature type="transmembrane region" description="Helical" evidence="1">
    <location>
        <begin position="42"/>
        <end position="65"/>
    </location>
</feature>
<keyword evidence="1" id="KW-0472">Membrane</keyword>
<proteinExistence type="predicted"/>
<name>A0ABW8I748_9BACI</name>
<dbReference type="EMBL" id="JAUIYO010000003">
    <property type="protein sequence ID" value="MFK2825327.1"/>
    <property type="molecule type" value="Genomic_DNA"/>
</dbReference>
<keyword evidence="1" id="KW-1133">Transmembrane helix</keyword>
<evidence type="ECO:0000313" key="2">
    <source>
        <dbReference type="EMBL" id="MFK2825327.1"/>
    </source>
</evidence>
<comment type="caution">
    <text evidence="2">The sequence shown here is derived from an EMBL/GenBank/DDBJ whole genome shotgun (WGS) entry which is preliminary data.</text>
</comment>